<sequence>MQEPIPDRVIRFCFVFFVFIRIQNAEEAACPNIDPYKRVLSLEFSVRSERTAILLSKLRIDGIRIHGKETGSKESVKLFVKIKEIDFEEFFSGRVDYIRSSLTVLVPDLIVSLI</sequence>
<reference evidence="2" key="1">
    <citation type="submission" date="2018-05" db="EMBL/GenBank/DDBJ databases">
        <title>Leptospira yasudae sp. nov. and Leptospira stimsonii sp. nov., two pathogenic species of the genus Leptospira isolated from environmental sources.</title>
        <authorList>
            <person name="Casanovas-Massana A."/>
            <person name="Hamond C."/>
            <person name="Santos L.A."/>
            <person name="Hacker K.P."/>
            <person name="Balassiano I."/>
            <person name="Medeiros M.A."/>
            <person name="Reis M.G."/>
            <person name="Ko A.I."/>
            <person name="Wunder E.A."/>
        </authorList>
    </citation>
    <scope>NUCLEOTIDE SEQUENCE [LARGE SCALE GENOMIC DNA]</scope>
    <source>
        <strain evidence="2">Yale</strain>
    </source>
</reference>
<dbReference type="EMBL" id="QHCT01000004">
    <property type="protein sequence ID" value="RHX89224.1"/>
    <property type="molecule type" value="Genomic_DNA"/>
</dbReference>
<organism evidence="1 2">
    <name type="scientific">Leptospira stimsonii</name>
    <dbReference type="NCBI Taxonomy" id="2202203"/>
    <lineage>
        <taxon>Bacteria</taxon>
        <taxon>Pseudomonadati</taxon>
        <taxon>Spirochaetota</taxon>
        <taxon>Spirochaetia</taxon>
        <taxon>Leptospirales</taxon>
        <taxon>Leptospiraceae</taxon>
        <taxon>Leptospira</taxon>
    </lineage>
</organism>
<comment type="caution">
    <text evidence="1">The sequence shown here is derived from an EMBL/GenBank/DDBJ whole genome shotgun (WGS) entry which is preliminary data.</text>
</comment>
<proteinExistence type="predicted"/>
<evidence type="ECO:0000313" key="2">
    <source>
        <dbReference type="Proteomes" id="UP000265798"/>
    </source>
</evidence>
<gene>
    <name evidence="1" type="ORF">DLM75_15380</name>
</gene>
<dbReference type="RefSeq" id="WP_118969385.1">
    <property type="nucleotide sequence ID" value="NZ_QHCT01000004.1"/>
</dbReference>
<accession>A0A396Z6A0</accession>
<dbReference type="Proteomes" id="UP000265798">
    <property type="component" value="Unassembled WGS sequence"/>
</dbReference>
<evidence type="ECO:0000313" key="1">
    <source>
        <dbReference type="EMBL" id="RHX89224.1"/>
    </source>
</evidence>
<dbReference type="AlphaFoldDB" id="A0A396Z6A0"/>
<name>A0A396Z6A0_9LEPT</name>
<protein>
    <submittedName>
        <fullName evidence="1">Uncharacterized protein</fullName>
    </submittedName>
</protein>